<reference evidence="4 5" key="1">
    <citation type="submission" date="2017-05" db="EMBL/GenBank/DDBJ databases">
        <authorList>
            <person name="Song R."/>
            <person name="Chenine A.L."/>
            <person name="Ruprecht R.M."/>
        </authorList>
    </citation>
    <scope>NUCLEOTIDE SEQUENCE [LARGE SCALE GENOMIC DNA]</scope>
    <source>
        <strain evidence="4 5">S567_C10_BS</strain>
    </source>
</reference>
<evidence type="ECO:0000313" key="4">
    <source>
        <dbReference type="EMBL" id="OTI63337.1"/>
    </source>
</evidence>
<dbReference type="Pfam" id="PF13462">
    <property type="entry name" value="Thioredoxin_4"/>
    <property type="match status" value="1"/>
</dbReference>
<dbReference type="PANTHER" id="PTHR13887:SF56">
    <property type="entry name" value="THIOREDOXIN-LIKE REDUCTASE RV2466C"/>
    <property type="match status" value="1"/>
</dbReference>
<organism evidence="4 5">
    <name type="scientific">Pseudomonas aeruginosa</name>
    <dbReference type="NCBI Taxonomy" id="287"/>
    <lineage>
        <taxon>Bacteria</taxon>
        <taxon>Pseudomonadati</taxon>
        <taxon>Pseudomonadota</taxon>
        <taxon>Gammaproteobacteria</taxon>
        <taxon>Pseudomonadales</taxon>
        <taxon>Pseudomonadaceae</taxon>
        <taxon>Pseudomonas</taxon>
    </lineage>
</organism>
<protein>
    <recommendedName>
        <fullName evidence="3">Thioredoxin-like fold domain-containing protein</fullName>
    </recommendedName>
</protein>
<keyword evidence="2" id="KW-0472">Membrane</keyword>
<name>A0A241XSE7_PSEAI</name>
<feature type="domain" description="Thioredoxin-like fold" evidence="3">
    <location>
        <begin position="95"/>
        <end position="243"/>
    </location>
</feature>
<dbReference type="InterPro" id="IPR036249">
    <property type="entry name" value="Thioredoxin-like_sf"/>
</dbReference>
<dbReference type="AlphaFoldDB" id="A0A241XSE7"/>
<dbReference type="Gene3D" id="3.40.30.10">
    <property type="entry name" value="Glutaredoxin"/>
    <property type="match status" value="1"/>
</dbReference>
<dbReference type="InterPro" id="IPR012336">
    <property type="entry name" value="Thioredoxin-like_fold"/>
</dbReference>
<dbReference type="Proteomes" id="UP000194857">
    <property type="component" value="Unassembled WGS sequence"/>
</dbReference>
<evidence type="ECO:0000256" key="2">
    <source>
        <dbReference type="SAM" id="Phobius"/>
    </source>
</evidence>
<keyword evidence="2" id="KW-0812">Transmembrane</keyword>
<dbReference type="SUPFAM" id="SSF52833">
    <property type="entry name" value="Thioredoxin-like"/>
    <property type="match status" value="1"/>
</dbReference>
<accession>A0A241XSE7</accession>
<dbReference type="PANTHER" id="PTHR13887">
    <property type="entry name" value="GLUTATHIONE S-TRANSFERASE KAPPA"/>
    <property type="match status" value="1"/>
</dbReference>
<proteinExistence type="inferred from homology"/>
<feature type="transmembrane region" description="Helical" evidence="2">
    <location>
        <begin position="12"/>
        <end position="34"/>
    </location>
</feature>
<evidence type="ECO:0000256" key="1">
    <source>
        <dbReference type="ARBA" id="ARBA00005791"/>
    </source>
</evidence>
<gene>
    <name evidence="4" type="ORF">CAZ10_10950</name>
</gene>
<comment type="caution">
    <text evidence="4">The sequence shown here is derived from an EMBL/GenBank/DDBJ whole genome shotgun (WGS) entry which is preliminary data.</text>
</comment>
<evidence type="ECO:0000259" key="3">
    <source>
        <dbReference type="Pfam" id="PF13462"/>
    </source>
</evidence>
<sequence>MRCSMDNVKKSGFPWAALGLAVSLLAVTSSWLLWQELKTTKALVSQLNSTAAGIKPWAFSQRELRTALEDVKHVAAVEGSSSELAKTAPKMEAVERRYGDPEAQFEIVEFSDFECTYCKSFFPVPKALVDGSRGNISLLFKHVPVHGDASRREAYAAECAGAQGGNDAFYRMADAIFQSTSSGGAGTNKPLSSIAEDLGLNGQELASCIDSNFFVKKVRADFKEAVDLGIDVTPSTLIRHKPTGQTVLIKEAVTPERLLSAMGNLVKMKADQK</sequence>
<dbReference type="EMBL" id="NFFZ01000004">
    <property type="protein sequence ID" value="OTI63337.1"/>
    <property type="molecule type" value="Genomic_DNA"/>
</dbReference>
<comment type="similarity">
    <text evidence="1">Belongs to the thioredoxin family. DsbA subfamily.</text>
</comment>
<evidence type="ECO:0000313" key="5">
    <source>
        <dbReference type="Proteomes" id="UP000194857"/>
    </source>
</evidence>
<keyword evidence="2" id="KW-1133">Transmembrane helix</keyword>